<evidence type="ECO:0000256" key="1">
    <source>
        <dbReference type="SAM" id="Phobius"/>
    </source>
</evidence>
<proteinExistence type="predicted"/>
<protein>
    <recommendedName>
        <fullName evidence="4">Retrotransposon gag domain-containing protein</fullName>
    </recommendedName>
</protein>
<comment type="caution">
    <text evidence="2">The sequence shown here is derived from an EMBL/GenBank/DDBJ whole genome shotgun (WGS) entry which is preliminary data.</text>
</comment>
<accession>A0A371IDI2</accession>
<keyword evidence="1" id="KW-0472">Membrane</keyword>
<reference evidence="2" key="1">
    <citation type="submission" date="2018-05" db="EMBL/GenBank/DDBJ databases">
        <title>Draft genome of Mucuna pruriens seed.</title>
        <authorList>
            <person name="Nnadi N.E."/>
            <person name="Vos R."/>
            <person name="Hasami M.H."/>
            <person name="Devisetty U.K."/>
            <person name="Aguiy J.C."/>
        </authorList>
    </citation>
    <scope>NUCLEOTIDE SEQUENCE [LARGE SCALE GENOMIC DNA]</scope>
    <source>
        <strain evidence="2">JCA_2017</strain>
    </source>
</reference>
<sequence>MKKDSATCYDIESKIFNFRQGTLSVTEYYGTLNGLWIELNQYQGLKMCKADFVADTGLVERGRIFKFLHDLNFEYNPIRVARVLFFQMSVPNSIGGEAILTATYFINRLPTRVLNGISLIKYMLSFFLSSPIMLSLPKLSLSIGISQMYFHWLSLK</sequence>
<dbReference type="AlphaFoldDB" id="A0A371IDI2"/>
<feature type="non-terminal residue" evidence="2">
    <location>
        <position position="1"/>
    </location>
</feature>
<gene>
    <name evidence="2" type="ORF">CR513_02024</name>
</gene>
<keyword evidence="3" id="KW-1185">Reference proteome</keyword>
<evidence type="ECO:0000313" key="2">
    <source>
        <dbReference type="EMBL" id="RDY13107.1"/>
    </source>
</evidence>
<evidence type="ECO:0000313" key="3">
    <source>
        <dbReference type="Proteomes" id="UP000257109"/>
    </source>
</evidence>
<dbReference type="EMBL" id="QJKJ01000342">
    <property type="protein sequence ID" value="RDY13107.1"/>
    <property type="molecule type" value="Genomic_DNA"/>
</dbReference>
<keyword evidence="1" id="KW-0812">Transmembrane</keyword>
<evidence type="ECO:0008006" key="4">
    <source>
        <dbReference type="Google" id="ProtNLM"/>
    </source>
</evidence>
<name>A0A371IDI2_MUCPR</name>
<dbReference type="Proteomes" id="UP000257109">
    <property type="component" value="Unassembled WGS sequence"/>
</dbReference>
<keyword evidence="1" id="KW-1133">Transmembrane helix</keyword>
<feature type="transmembrane region" description="Helical" evidence="1">
    <location>
        <begin position="122"/>
        <end position="150"/>
    </location>
</feature>
<dbReference type="OrthoDB" id="5544992at2759"/>
<organism evidence="2 3">
    <name type="scientific">Mucuna pruriens</name>
    <name type="common">Velvet bean</name>
    <name type="synonym">Dolichos pruriens</name>
    <dbReference type="NCBI Taxonomy" id="157652"/>
    <lineage>
        <taxon>Eukaryota</taxon>
        <taxon>Viridiplantae</taxon>
        <taxon>Streptophyta</taxon>
        <taxon>Embryophyta</taxon>
        <taxon>Tracheophyta</taxon>
        <taxon>Spermatophyta</taxon>
        <taxon>Magnoliopsida</taxon>
        <taxon>eudicotyledons</taxon>
        <taxon>Gunneridae</taxon>
        <taxon>Pentapetalae</taxon>
        <taxon>rosids</taxon>
        <taxon>fabids</taxon>
        <taxon>Fabales</taxon>
        <taxon>Fabaceae</taxon>
        <taxon>Papilionoideae</taxon>
        <taxon>50 kb inversion clade</taxon>
        <taxon>NPAAA clade</taxon>
        <taxon>indigoferoid/millettioid clade</taxon>
        <taxon>Phaseoleae</taxon>
        <taxon>Mucuna</taxon>
    </lineage>
</organism>